<reference evidence="12 14" key="1">
    <citation type="submission" date="2014-02" db="EMBL/GenBank/DDBJ databases">
        <title>Comparative genomics and transcriptomics to identify genetic mechanisms underlying the emergence of carbapenem resistant Acinetobacter baumannii (CRAb).</title>
        <authorList>
            <person name="Harris A.D."/>
            <person name="Johnson K.J."/>
            <person name="George J."/>
            <person name="Shefchek K."/>
            <person name="Daugherty S.C."/>
            <person name="Parankush S."/>
            <person name="Sadzewicz L."/>
            <person name="Tallon L."/>
            <person name="Sengamalay N."/>
            <person name="Hazen T.H."/>
            <person name="Rasko D.A."/>
        </authorList>
    </citation>
    <scope>NUCLEOTIDE SEQUENCE [LARGE SCALE GENOMIC DNA]</scope>
    <source>
        <strain evidence="12 14">1295743</strain>
    </source>
</reference>
<keyword evidence="2" id="KW-0285">Flavoprotein</keyword>
<keyword evidence="4" id="KW-0001">2Fe-2S</keyword>
<dbReference type="CDD" id="cd00207">
    <property type="entry name" value="fer2"/>
    <property type="match status" value="1"/>
</dbReference>
<evidence type="ECO:0000256" key="5">
    <source>
        <dbReference type="ARBA" id="ARBA00022723"/>
    </source>
</evidence>
<dbReference type="InterPro" id="IPR054582">
    <property type="entry name" value="DmmA-like_N"/>
</dbReference>
<evidence type="ECO:0000256" key="4">
    <source>
        <dbReference type="ARBA" id="ARBA00022714"/>
    </source>
</evidence>
<feature type="domain" description="FAD-binding FR-type" evidence="10">
    <location>
        <begin position="2"/>
        <end position="106"/>
    </location>
</feature>
<keyword evidence="8" id="KW-0411">Iron-sulfur</keyword>
<dbReference type="SUPFAM" id="SSF54292">
    <property type="entry name" value="2Fe-2S ferredoxin-like"/>
    <property type="match status" value="1"/>
</dbReference>
<evidence type="ECO:0000256" key="8">
    <source>
        <dbReference type="ARBA" id="ARBA00023014"/>
    </source>
</evidence>
<dbReference type="Gene3D" id="3.40.50.80">
    <property type="entry name" value="Nucleotide-binding domain of ferredoxin-NADP reductase (FNR) module"/>
    <property type="match status" value="1"/>
</dbReference>
<dbReference type="Gene3D" id="3.10.20.30">
    <property type="match status" value="1"/>
</dbReference>
<evidence type="ECO:0000256" key="1">
    <source>
        <dbReference type="ARBA" id="ARBA00001917"/>
    </source>
</evidence>
<dbReference type="PROSITE" id="PS00197">
    <property type="entry name" value="2FE2S_FER_1"/>
    <property type="match status" value="1"/>
</dbReference>
<dbReference type="InterPro" id="IPR012675">
    <property type="entry name" value="Beta-grasp_dom_sf"/>
</dbReference>
<keyword evidence="3" id="KW-0288">FMN</keyword>
<dbReference type="InterPro" id="IPR017927">
    <property type="entry name" value="FAD-bd_FR_type"/>
</dbReference>
<dbReference type="InterPro" id="IPR050415">
    <property type="entry name" value="MRET"/>
</dbReference>
<dbReference type="EMBL" id="JEWH01000052">
    <property type="protein sequence ID" value="EXB04350.1"/>
    <property type="molecule type" value="Genomic_DNA"/>
</dbReference>
<dbReference type="InterPro" id="IPR008333">
    <property type="entry name" value="Cbr1-like_FAD-bd_dom"/>
</dbReference>
<dbReference type="PROSITE" id="PS51384">
    <property type="entry name" value="FAD_FR"/>
    <property type="match status" value="1"/>
</dbReference>
<protein>
    <submittedName>
        <fullName evidence="12">2Fe-2S iron-sulfur cluster binding domain protein</fullName>
    </submittedName>
</protein>
<dbReference type="RefSeq" id="WP_031953670.1">
    <property type="nucleotide sequence ID" value="NZ_JEWH01000039.1"/>
</dbReference>
<dbReference type="PANTHER" id="PTHR47354:SF1">
    <property type="entry name" value="CARNITINE MONOOXYGENASE REDUCTASE SUBUNIT"/>
    <property type="match status" value="1"/>
</dbReference>
<dbReference type="PATRIC" id="fig|1310613.3.peg.2717"/>
<evidence type="ECO:0000256" key="2">
    <source>
        <dbReference type="ARBA" id="ARBA00022630"/>
    </source>
</evidence>
<evidence type="ECO:0000313" key="14">
    <source>
        <dbReference type="Proteomes" id="UP000020595"/>
    </source>
</evidence>
<evidence type="ECO:0000259" key="9">
    <source>
        <dbReference type="PROSITE" id="PS51085"/>
    </source>
</evidence>
<keyword evidence="6" id="KW-0560">Oxidoreductase</keyword>
<dbReference type="PRINTS" id="PR00409">
    <property type="entry name" value="PHDIOXRDTASE"/>
</dbReference>
<evidence type="ECO:0000259" key="10">
    <source>
        <dbReference type="PROSITE" id="PS51384"/>
    </source>
</evidence>
<dbReference type="Pfam" id="PF22290">
    <property type="entry name" value="DmmA-like_N"/>
    <property type="match status" value="1"/>
</dbReference>
<dbReference type="EMBL" id="JEWH01000052">
    <property type="protein sequence ID" value="EXB04361.1"/>
    <property type="molecule type" value="Genomic_DNA"/>
</dbReference>
<evidence type="ECO:0000313" key="11">
    <source>
        <dbReference type="EMBL" id="EXB04350.1"/>
    </source>
</evidence>
<dbReference type="SUPFAM" id="SSF63380">
    <property type="entry name" value="Riboflavin synthase domain-like"/>
    <property type="match status" value="1"/>
</dbReference>
<dbReference type="Proteomes" id="UP000020595">
    <property type="component" value="Unassembled WGS sequence"/>
</dbReference>
<comment type="cofactor">
    <cofactor evidence="1">
        <name>FMN</name>
        <dbReference type="ChEBI" id="CHEBI:58210"/>
    </cofactor>
</comment>
<comment type="caution">
    <text evidence="12">The sequence shown here is derived from an EMBL/GenBank/DDBJ whole genome shotgun (WGS) entry which is preliminary data.</text>
</comment>
<accession>A0A009I1C7</accession>
<dbReference type="InterPro" id="IPR036010">
    <property type="entry name" value="2Fe-2S_ferredoxin-like_sf"/>
</dbReference>
<feature type="domain" description="2Fe-2S ferredoxin-type" evidence="9">
    <location>
        <begin position="230"/>
        <end position="314"/>
    </location>
</feature>
<dbReference type="Gene3D" id="2.40.30.10">
    <property type="entry name" value="Translation factors"/>
    <property type="match status" value="1"/>
</dbReference>
<dbReference type="PROSITE" id="PS51085">
    <property type="entry name" value="2FE2S_FER_2"/>
    <property type="match status" value="1"/>
</dbReference>
<dbReference type="GO" id="GO:0051537">
    <property type="term" value="F:2 iron, 2 sulfur cluster binding"/>
    <property type="evidence" value="ECO:0007669"/>
    <property type="project" value="UniProtKB-KW"/>
</dbReference>
<dbReference type="GO" id="GO:0046872">
    <property type="term" value="F:metal ion binding"/>
    <property type="evidence" value="ECO:0007669"/>
    <property type="project" value="UniProtKB-KW"/>
</dbReference>
<dbReference type="PANTHER" id="PTHR47354">
    <property type="entry name" value="NADH OXIDOREDUCTASE HCR"/>
    <property type="match status" value="1"/>
</dbReference>
<dbReference type="Pfam" id="PF00970">
    <property type="entry name" value="FAD_binding_6"/>
    <property type="match status" value="1"/>
</dbReference>
<dbReference type="EMBL" id="JEWH01000039">
    <property type="protein sequence ID" value="EXB04822.1"/>
    <property type="molecule type" value="Genomic_DNA"/>
</dbReference>
<evidence type="ECO:0000313" key="13">
    <source>
        <dbReference type="EMBL" id="EXB04822.1"/>
    </source>
</evidence>
<dbReference type="SUPFAM" id="SSF52343">
    <property type="entry name" value="Ferredoxin reductase-like, C-terminal NADP-linked domain"/>
    <property type="match status" value="1"/>
</dbReference>
<dbReference type="InterPro" id="IPR001041">
    <property type="entry name" value="2Fe-2S_ferredoxin-type"/>
</dbReference>
<sequence length="314" mass="35107">MNPTVPVHVTRIYQVTPMIREFTLAALDAPLQPFSSGSHVIVQLPVEGRIIRNAYSLLNAPYEQHQYQIAVRLQENSRGGSQYLHENIQVGDTLNISAPLNLFSLNSQAQHHVFIAGGIGITPFLSHMKYLLHAGHSFELHYACRDGISNAYEDMLMQLFHDQVHIYSEKTQRRLDINALLSQQSLGSHVYICGPERLIHAVVDCAQMLGWSKKRVHWEAFSSPAPGVAFDAVLSKSQRRIHVPGDFSLLEALEQEGIEVPNLCRGGVCGQCATSYSQGEVEHLDHYLTVQERSAQLMPCVSRAKQGHCLHLDL</sequence>
<organism evidence="12 14">
    <name type="scientific">Acinetobacter baumannii (strain 1295743)</name>
    <dbReference type="NCBI Taxonomy" id="1310613"/>
    <lineage>
        <taxon>Bacteria</taxon>
        <taxon>Pseudomonadati</taxon>
        <taxon>Pseudomonadota</taxon>
        <taxon>Gammaproteobacteria</taxon>
        <taxon>Moraxellales</taxon>
        <taxon>Moraxellaceae</taxon>
        <taxon>Acinetobacter</taxon>
        <taxon>Acinetobacter calcoaceticus/baumannii complex</taxon>
    </lineage>
</organism>
<evidence type="ECO:0000256" key="3">
    <source>
        <dbReference type="ARBA" id="ARBA00022643"/>
    </source>
</evidence>
<evidence type="ECO:0000256" key="6">
    <source>
        <dbReference type="ARBA" id="ARBA00023002"/>
    </source>
</evidence>
<keyword evidence="7" id="KW-0408">Iron</keyword>
<gene>
    <name evidence="13" type="ORF">J512_2821</name>
    <name evidence="11" type="ORF">J512_3219</name>
    <name evidence="12" type="ORF">J512_3230</name>
</gene>
<dbReference type="GO" id="GO:0016491">
    <property type="term" value="F:oxidoreductase activity"/>
    <property type="evidence" value="ECO:0007669"/>
    <property type="project" value="UniProtKB-KW"/>
</dbReference>
<evidence type="ECO:0000313" key="12">
    <source>
        <dbReference type="EMBL" id="EXB04361.1"/>
    </source>
</evidence>
<dbReference type="CDD" id="cd06185">
    <property type="entry name" value="PDR_like"/>
    <property type="match status" value="1"/>
</dbReference>
<dbReference type="Pfam" id="PF00111">
    <property type="entry name" value="Fer2"/>
    <property type="match status" value="1"/>
</dbReference>
<dbReference type="InterPro" id="IPR017938">
    <property type="entry name" value="Riboflavin_synthase-like_b-brl"/>
</dbReference>
<dbReference type="InterPro" id="IPR039261">
    <property type="entry name" value="FNR_nucleotide-bd"/>
</dbReference>
<name>A0A009I1C7_ACIB9</name>
<dbReference type="AlphaFoldDB" id="A0A009I1C7"/>
<dbReference type="InterPro" id="IPR006058">
    <property type="entry name" value="2Fe2S_fd_BS"/>
</dbReference>
<proteinExistence type="predicted"/>
<evidence type="ECO:0000256" key="7">
    <source>
        <dbReference type="ARBA" id="ARBA00023004"/>
    </source>
</evidence>
<keyword evidence="5" id="KW-0479">Metal-binding</keyword>